<gene>
    <name evidence="2" type="ORF">GT348_05370</name>
</gene>
<dbReference type="InterPro" id="IPR041635">
    <property type="entry name" value="Type_ISP_LLaBIII_C"/>
</dbReference>
<evidence type="ECO:0000313" key="3">
    <source>
        <dbReference type="Proteomes" id="UP000463975"/>
    </source>
</evidence>
<dbReference type="KEGG" id="bomb:GT348_05370"/>
<feature type="domain" description="Type ISP restriction-modification enzyme LLaBIII C-terminal specificity" evidence="1">
    <location>
        <begin position="2"/>
        <end position="229"/>
    </location>
</feature>
<dbReference type="Pfam" id="PF18135">
    <property type="entry name" value="Type_ISP_C"/>
    <property type="match status" value="1"/>
</dbReference>
<proteinExistence type="predicted"/>
<dbReference type="Proteomes" id="UP000463975">
    <property type="component" value="Chromosome"/>
</dbReference>
<organism evidence="2 3">
    <name type="scientific">Aristophania vespae</name>
    <dbReference type="NCBI Taxonomy" id="2697033"/>
    <lineage>
        <taxon>Bacteria</taxon>
        <taxon>Pseudomonadati</taxon>
        <taxon>Pseudomonadota</taxon>
        <taxon>Alphaproteobacteria</taxon>
        <taxon>Acetobacterales</taxon>
        <taxon>Acetobacteraceae</taxon>
        <taxon>Aristophania</taxon>
    </lineage>
</organism>
<keyword evidence="3" id="KW-1185">Reference proteome</keyword>
<name>A0A6P1NGW1_9PROT</name>
<sequence length="252" mass="29320">MLPLYVYEKEETEQGKQSDLLSLENTTSSFNGYRRKYALTDEALAYFQKTYPGKDINKEDIFFYIYGLLHSPEYRQKYATSLSKELPRIPCVKTWEAFSQFSQAGRKLAVLHTEYETQKPYYDPDKSENVQITRAESVEQTFRVKQMAYAPKKDGKAREKDRTTLIYNQYVTVTNIPLEAYDYIVNGKPALDWVAERQCISTDKKSGITNDANRWAIEKMHNPRYPLELFLKVVTVSLDTMKIINALPALEI</sequence>
<evidence type="ECO:0000259" key="1">
    <source>
        <dbReference type="Pfam" id="PF18135"/>
    </source>
</evidence>
<reference evidence="2 3" key="1">
    <citation type="submission" date="2020-01" db="EMBL/GenBank/DDBJ databases">
        <title>Genome sequencing of strain KACC 21507.</title>
        <authorList>
            <person name="Heo J."/>
            <person name="Kim S.-J."/>
            <person name="Kim J.-S."/>
            <person name="Hong S.-B."/>
            <person name="Kwon S.-W."/>
        </authorList>
    </citation>
    <scope>NUCLEOTIDE SEQUENCE [LARGE SCALE GENOMIC DNA]</scope>
    <source>
        <strain evidence="2 3">KACC 21507</strain>
    </source>
</reference>
<dbReference type="EMBL" id="CP047652">
    <property type="protein sequence ID" value="QHI95760.1"/>
    <property type="molecule type" value="Genomic_DNA"/>
</dbReference>
<evidence type="ECO:0000313" key="2">
    <source>
        <dbReference type="EMBL" id="QHI95760.1"/>
    </source>
</evidence>
<protein>
    <recommendedName>
        <fullName evidence="1">Type ISP restriction-modification enzyme LLaBIII C-terminal specificity domain-containing protein</fullName>
    </recommendedName>
</protein>
<dbReference type="AlphaFoldDB" id="A0A6P1NGW1"/>
<accession>A0A6P1NGW1</accession>